<proteinExistence type="predicted"/>
<name>A0A9P6DEC9_PLEER</name>
<evidence type="ECO:0000313" key="3">
    <source>
        <dbReference type="Proteomes" id="UP000807025"/>
    </source>
</evidence>
<accession>A0A9P6DEC9</accession>
<comment type="caution">
    <text evidence="2">The sequence shown here is derived from an EMBL/GenBank/DDBJ whole genome shotgun (WGS) entry which is preliminary data.</text>
</comment>
<sequence>MVGLGGNIHQSAHCASKPSLIIYFSPWDPHHLNALSIYRPTASELSGYSITVNAYAPGTIGSETRPNTTGDSSCRTESLESRI</sequence>
<keyword evidence="3" id="KW-1185">Reference proteome</keyword>
<dbReference type="AlphaFoldDB" id="A0A9P6DEC9"/>
<feature type="compositionally biased region" description="Polar residues" evidence="1">
    <location>
        <begin position="61"/>
        <end position="76"/>
    </location>
</feature>
<reference evidence="2" key="1">
    <citation type="submission" date="2020-11" db="EMBL/GenBank/DDBJ databases">
        <authorList>
            <consortium name="DOE Joint Genome Institute"/>
            <person name="Ahrendt S."/>
            <person name="Riley R."/>
            <person name="Andreopoulos W."/>
            <person name="Labutti K."/>
            <person name="Pangilinan J."/>
            <person name="Ruiz-Duenas F.J."/>
            <person name="Barrasa J.M."/>
            <person name="Sanchez-Garcia M."/>
            <person name="Camarero S."/>
            <person name="Miyauchi S."/>
            <person name="Serrano A."/>
            <person name="Linde D."/>
            <person name="Babiker R."/>
            <person name="Drula E."/>
            <person name="Ayuso-Fernandez I."/>
            <person name="Pacheco R."/>
            <person name="Padilla G."/>
            <person name="Ferreira P."/>
            <person name="Barriuso J."/>
            <person name="Kellner H."/>
            <person name="Castanera R."/>
            <person name="Alfaro M."/>
            <person name="Ramirez L."/>
            <person name="Pisabarro A.G."/>
            <person name="Kuo A."/>
            <person name="Tritt A."/>
            <person name="Lipzen A."/>
            <person name="He G."/>
            <person name="Yan M."/>
            <person name="Ng V."/>
            <person name="Cullen D."/>
            <person name="Martin F."/>
            <person name="Rosso M.-N."/>
            <person name="Henrissat B."/>
            <person name="Hibbett D."/>
            <person name="Martinez A.T."/>
            <person name="Grigoriev I.V."/>
        </authorList>
    </citation>
    <scope>NUCLEOTIDE SEQUENCE</scope>
    <source>
        <strain evidence="2">ATCC 90797</strain>
    </source>
</reference>
<protein>
    <submittedName>
        <fullName evidence="2">Uncharacterized protein</fullName>
    </submittedName>
</protein>
<evidence type="ECO:0000256" key="1">
    <source>
        <dbReference type="SAM" id="MobiDB-lite"/>
    </source>
</evidence>
<dbReference type="EMBL" id="MU154579">
    <property type="protein sequence ID" value="KAF9493899.1"/>
    <property type="molecule type" value="Genomic_DNA"/>
</dbReference>
<organism evidence="2 3">
    <name type="scientific">Pleurotus eryngii</name>
    <name type="common">Boletus of the steppes</name>
    <dbReference type="NCBI Taxonomy" id="5323"/>
    <lineage>
        <taxon>Eukaryota</taxon>
        <taxon>Fungi</taxon>
        <taxon>Dikarya</taxon>
        <taxon>Basidiomycota</taxon>
        <taxon>Agaricomycotina</taxon>
        <taxon>Agaricomycetes</taxon>
        <taxon>Agaricomycetidae</taxon>
        <taxon>Agaricales</taxon>
        <taxon>Pleurotineae</taxon>
        <taxon>Pleurotaceae</taxon>
        <taxon>Pleurotus</taxon>
    </lineage>
</organism>
<feature type="region of interest" description="Disordered" evidence="1">
    <location>
        <begin position="58"/>
        <end position="83"/>
    </location>
</feature>
<evidence type="ECO:0000313" key="2">
    <source>
        <dbReference type="EMBL" id="KAF9493899.1"/>
    </source>
</evidence>
<dbReference type="Proteomes" id="UP000807025">
    <property type="component" value="Unassembled WGS sequence"/>
</dbReference>
<gene>
    <name evidence="2" type="ORF">BDN71DRAFT_1021957</name>
</gene>